<dbReference type="Gene3D" id="3.30.460.10">
    <property type="entry name" value="Beta Polymerase, domain 2"/>
    <property type="match status" value="1"/>
</dbReference>
<reference evidence="1 2" key="1">
    <citation type="submission" date="2015-01" db="EMBL/GenBank/DDBJ databases">
        <title>The Genome Sequence of Rhinocladiella mackenzie CBS 650.93.</title>
        <authorList>
            <consortium name="The Broad Institute Genomics Platform"/>
            <person name="Cuomo C."/>
            <person name="de Hoog S."/>
            <person name="Gorbushina A."/>
            <person name="Stielow B."/>
            <person name="Teixiera M."/>
            <person name="Abouelleil A."/>
            <person name="Chapman S.B."/>
            <person name="Priest M."/>
            <person name="Young S.K."/>
            <person name="Wortman J."/>
            <person name="Nusbaum C."/>
            <person name="Birren B."/>
        </authorList>
    </citation>
    <scope>NUCLEOTIDE SEQUENCE [LARGE SCALE GENOMIC DNA]</scope>
    <source>
        <strain evidence="1 2">CBS 650.93</strain>
    </source>
</reference>
<dbReference type="SUPFAM" id="SSF81301">
    <property type="entry name" value="Nucleotidyltransferase"/>
    <property type="match status" value="1"/>
</dbReference>
<dbReference type="PANTHER" id="PTHR34822:SF1">
    <property type="entry name" value="GRPB FAMILY PROTEIN"/>
    <property type="match status" value="1"/>
</dbReference>
<organism evidence="1 2">
    <name type="scientific">Rhinocladiella mackenziei CBS 650.93</name>
    <dbReference type="NCBI Taxonomy" id="1442369"/>
    <lineage>
        <taxon>Eukaryota</taxon>
        <taxon>Fungi</taxon>
        <taxon>Dikarya</taxon>
        <taxon>Ascomycota</taxon>
        <taxon>Pezizomycotina</taxon>
        <taxon>Eurotiomycetes</taxon>
        <taxon>Chaetothyriomycetidae</taxon>
        <taxon>Chaetothyriales</taxon>
        <taxon>Herpotrichiellaceae</taxon>
        <taxon>Rhinocladiella</taxon>
    </lineage>
</organism>
<dbReference type="VEuPathDB" id="FungiDB:Z518_06617"/>
<sequence length="181" mass="20506">MKVVVEEYNPEWALQFQTIKQELEEVLKGVKYITIEHVGSTSVPGLASKPVIDLSVISEREDVDAAIEALTKNGGYAYMGEMGIPDRHALRKPGALPLRNLYVSVVGCQSIRNQLGVRDICRRDSEVREAYGKTKLKLSHREWTDVNEYCEAKNDIIAWVLEKAGMSNEERDQIRKLNTMI</sequence>
<dbReference type="Proteomes" id="UP000053617">
    <property type="component" value="Unassembled WGS sequence"/>
</dbReference>
<name>A0A0D2FM82_9EURO</name>
<dbReference type="PANTHER" id="PTHR34822">
    <property type="entry name" value="GRPB DOMAIN PROTEIN (AFU_ORTHOLOGUE AFUA_1G01530)"/>
    <property type="match status" value="1"/>
</dbReference>
<dbReference type="EMBL" id="KN847479">
    <property type="protein sequence ID" value="KIX03067.1"/>
    <property type="molecule type" value="Genomic_DNA"/>
</dbReference>
<proteinExistence type="predicted"/>
<dbReference type="RefSeq" id="XP_013270203.1">
    <property type="nucleotide sequence ID" value="XM_013414749.1"/>
</dbReference>
<dbReference type="OrthoDB" id="630895at2759"/>
<evidence type="ECO:0000313" key="2">
    <source>
        <dbReference type="Proteomes" id="UP000053617"/>
    </source>
</evidence>
<gene>
    <name evidence="1" type="ORF">Z518_06617</name>
</gene>
<keyword evidence="2" id="KW-1185">Reference proteome</keyword>
<dbReference type="HOGENOM" id="CLU_086407_2_0_1"/>
<dbReference type="GeneID" id="25294688"/>
<evidence type="ECO:0000313" key="1">
    <source>
        <dbReference type="EMBL" id="KIX03067.1"/>
    </source>
</evidence>
<evidence type="ECO:0008006" key="3">
    <source>
        <dbReference type="Google" id="ProtNLM"/>
    </source>
</evidence>
<dbReference type="AlphaFoldDB" id="A0A0D2FM82"/>
<protein>
    <recommendedName>
        <fullName evidence="3">GrpB domain protein</fullName>
    </recommendedName>
</protein>
<accession>A0A0D2FM82</accession>
<dbReference type="Pfam" id="PF04229">
    <property type="entry name" value="GrpB"/>
    <property type="match status" value="1"/>
</dbReference>
<dbReference type="InterPro" id="IPR007344">
    <property type="entry name" value="GrpB/CoaE"/>
</dbReference>
<dbReference type="InterPro" id="IPR043519">
    <property type="entry name" value="NT_sf"/>
</dbReference>